<dbReference type="Gene3D" id="3.30.420.40">
    <property type="match status" value="2"/>
</dbReference>
<comment type="similarity">
    <text evidence="1">Belongs to the ROK (NagC/XylR) family.</text>
</comment>
<comment type="caution">
    <text evidence="2">The sequence shown here is derived from an EMBL/GenBank/DDBJ whole genome shotgun (WGS) entry which is preliminary data.</text>
</comment>
<dbReference type="eggNOG" id="COG1940">
    <property type="taxonomic scope" value="Bacteria"/>
</dbReference>
<dbReference type="STRING" id="1400520.LFAB_14425"/>
<evidence type="ECO:0000313" key="3">
    <source>
        <dbReference type="Proteomes" id="UP000019247"/>
    </source>
</evidence>
<gene>
    <name evidence="2" type="ORF">LFAB_14425</name>
</gene>
<name>W6T4X5_9LACO</name>
<dbReference type="InterPro" id="IPR000600">
    <property type="entry name" value="ROK"/>
</dbReference>
<proteinExistence type="inferred from homology"/>
<evidence type="ECO:0000313" key="2">
    <source>
        <dbReference type="EMBL" id="ETY72992.1"/>
    </source>
</evidence>
<protein>
    <submittedName>
        <fullName evidence="2">ROK family transcriptional regulator</fullName>
    </submittedName>
</protein>
<organism evidence="2 3">
    <name type="scientific">Lactiplantibacillus fabifermentans T30PCM01</name>
    <dbReference type="NCBI Taxonomy" id="1400520"/>
    <lineage>
        <taxon>Bacteria</taxon>
        <taxon>Bacillati</taxon>
        <taxon>Bacillota</taxon>
        <taxon>Bacilli</taxon>
        <taxon>Lactobacillales</taxon>
        <taxon>Lactobacillaceae</taxon>
        <taxon>Lactiplantibacillus</taxon>
    </lineage>
</organism>
<dbReference type="AlphaFoldDB" id="W6T4X5"/>
<dbReference type="SUPFAM" id="SSF53067">
    <property type="entry name" value="Actin-like ATPase domain"/>
    <property type="match status" value="1"/>
</dbReference>
<dbReference type="Proteomes" id="UP000019247">
    <property type="component" value="Unassembled WGS sequence"/>
</dbReference>
<dbReference type="OrthoDB" id="9796533at2"/>
<reference evidence="2 3" key="1">
    <citation type="journal article" date="2014" name="Genome Announc.">
        <title>Genome Sequence of Lactobacillus fabifermentans Strain T30PCM01, Isolated from Fermenting Grape Marc.</title>
        <authorList>
            <person name="Treu L."/>
            <person name="Vendramin V."/>
            <person name="Bovo B."/>
            <person name="Giacomini A."/>
            <person name="Corich V."/>
            <person name="Campanaro S."/>
        </authorList>
    </citation>
    <scope>NUCLEOTIDE SEQUENCE [LARGE SCALE GENOMIC DNA]</scope>
    <source>
        <strain evidence="2 3">T30PCM01</strain>
    </source>
</reference>
<dbReference type="PATRIC" id="fig|1400520.3.peg.2825"/>
<dbReference type="InterPro" id="IPR043129">
    <property type="entry name" value="ATPase_NBD"/>
</dbReference>
<dbReference type="EMBL" id="AWWK01000074">
    <property type="protein sequence ID" value="ETY72992.1"/>
    <property type="molecule type" value="Genomic_DNA"/>
</dbReference>
<dbReference type="Pfam" id="PF00480">
    <property type="entry name" value="ROK"/>
    <property type="match status" value="1"/>
</dbReference>
<dbReference type="HOGENOM" id="CLU_036604_0_1_9"/>
<sequence length="324" mass="34962">MKVDQTVLAVDLGGTKILISEVQANGELLAPHKYRSDVTSQTTAYAGIVQAIEQFLMQAPDVKRIMAISVSAVGRINTASGEWYELDPERAVDIPLAQQLSDRFKLPVFAANDVYCATLAENMLGVGNVTNDFLYLNVGTGIAGRIVNNGQILNGSHFDAGEIGHMVVDYNSPVRCICGRRGCVEPLASGLGMSNRAQELMAQGQPTELTVDEHGRVPVPALFQGYEHQDLVAQTVVDQALRALAALIMNVVRVADPAAVILGGGVTTDGWLLHHLQPLLVEQTMRFVTVGIHNSQLDPNLIAIKGAALHGFQRMEMFDHESIS</sequence>
<dbReference type="PANTHER" id="PTHR18964:SF149">
    <property type="entry name" value="BIFUNCTIONAL UDP-N-ACETYLGLUCOSAMINE 2-EPIMERASE_N-ACETYLMANNOSAMINE KINASE"/>
    <property type="match status" value="1"/>
</dbReference>
<dbReference type="PANTHER" id="PTHR18964">
    <property type="entry name" value="ROK (REPRESSOR, ORF, KINASE) FAMILY"/>
    <property type="match status" value="1"/>
</dbReference>
<evidence type="ECO:0000256" key="1">
    <source>
        <dbReference type="ARBA" id="ARBA00006479"/>
    </source>
</evidence>
<dbReference type="RefSeq" id="WP_024625940.1">
    <property type="nucleotide sequence ID" value="NZ_KK036523.1"/>
</dbReference>
<accession>W6T4X5</accession>